<keyword evidence="2" id="KW-0489">Methyltransferase</keyword>
<name>A0A2H5A488_9EURY</name>
<comment type="catalytic activity">
    <reaction evidence="5">
        <text>a 2'-deoxyadenosine in DNA + S-adenosyl-L-methionine = an N(6)-methyl-2'-deoxyadenosine in DNA + S-adenosyl-L-homocysteine + H(+)</text>
        <dbReference type="Rhea" id="RHEA:15197"/>
        <dbReference type="Rhea" id="RHEA-COMP:12418"/>
        <dbReference type="Rhea" id="RHEA-COMP:12419"/>
        <dbReference type="ChEBI" id="CHEBI:15378"/>
        <dbReference type="ChEBI" id="CHEBI:57856"/>
        <dbReference type="ChEBI" id="CHEBI:59789"/>
        <dbReference type="ChEBI" id="CHEBI:90615"/>
        <dbReference type="ChEBI" id="CHEBI:90616"/>
        <dbReference type="EC" id="2.1.1.72"/>
    </reaction>
</comment>
<dbReference type="EMBL" id="CP019157">
    <property type="protein sequence ID" value="AUG49534.1"/>
    <property type="molecule type" value="Genomic_DNA"/>
</dbReference>
<evidence type="ECO:0000256" key="4">
    <source>
        <dbReference type="ARBA" id="ARBA00022691"/>
    </source>
</evidence>
<dbReference type="KEGG" id="hta:BVU17_18300"/>
<dbReference type="InterPro" id="IPR029063">
    <property type="entry name" value="SAM-dependent_MTases_sf"/>
</dbReference>
<reference evidence="8 9" key="1">
    <citation type="submission" date="2017-01" db="EMBL/GenBank/DDBJ databases">
        <title>A Red Light-Sensitive Sensory Rhodopsin I From Haloarcula taiwanensis, A New Haloarchaeon Isolated From Taiwan.</title>
        <authorList>
            <person name="Yang C.-S."/>
            <person name="Han Y.-A."/>
            <person name="Chen P.-C."/>
            <person name="Ng W.V."/>
            <person name="Chen T.-W."/>
        </authorList>
    </citation>
    <scope>NUCLEOTIDE SEQUENCE [LARGE SCALE GENOMIC DNA]</scope>
    <source>
        <strain evidence="8 9">Taiwanensis</strain>
        <plasmid evidence="8 9">pNYT2</plasmid>
    </source>
</reference>
<dbReference type="SUPFAM" id="SSF53335">
    <property type="entry name" value="S-adenosyl-L-methionine-dependent methyltransferases"/>
    <property type="match status" value="1"/>
</dbReference>
<evidence type="ECO:0000256" key="6">
    <source>
        <dbReference type="SAM" id="Coils"/>
    </source>
</evidence>
<dbReference type="InterPro" id="IPR011639">
    <property type="entry name" value="MethylTrfase_TaqI-like_dom"/>
</dbReference>
<dbReference type="GO" id="GO:0032259">
    <property type="term" value="P:methylation"/>
    <property type="evidence" value="ECO:0007669"/>
    <property type="project" value="UniProtKB-KW"/>
</dbReference>
<evidence type="ECO:0000256" key="5">
    <source>
        <dbReference type="ARBA" id="ARBA00047942"/>
    </source>
</evidence>
<feature type="coiled-coil region" evidence="6">
    <location>
        <begin position="673"/>
        <end position="700"/>
    </location>
</feature>
<feature type="domain" description="Type II methyltransferase M.TaqI-like" evidence="7">
    <location>
        <begin position="823"/>
        <end position="883"/>
    </location>
</feature>
<evidence type="ECO:0000313" key="8">
    <source>
        <dbReference type="EMBL" id="AUG49534.1"/>
    </source>
</evidence>
<evidence type="ECO:0000259" key="7">
    <source>
        <dbReference type="Pfam" id="PF07669"/>
    </source>
</evidence>
<dbReference type="GO" id="GO:0009007">
    <property type="term" value="F:site-specific DNA-methyltransferase (adenine-specific) activity"/>
    <property type="evidence" value="ECO:0007669"/>
    <property type="project" value="UniProtKB-EC"/>
</dbReference>
<dbReference type="GO" id="GO:0003676">
    <property type="term" value="F:nucleic acid binding"/>
    <property type="evidence" value="ECO:0007669"/>
    <property type="project" value="InterPro"/>
</dbReference>
<dbReference type="Proteomes" id="UP000242917">
    <property type="component" value="Plasmid pNYT2"/>
</dbReference>
<dbReference type="REBASE" id="226731">
    <property type="entry name" value="HspTORF18300P"/>
</dbReference>
<keyword evidence="3" id="KW-0808">Transferase</keyword>
<dbReference type="EC" id="2.1.1.72" evidence="1"/>
<dbReference type="Pfam" id="PF07669">
    <property type="entry name" value="Eco57I"/>
    <property type="match status" value="2"/>
</dbReference>
<evidence type="ECO:0000256" key="1">
    <source>
        <dbReference type="ARBA" id="ARBA00011900"/>
    </source>
</evidence>
<dbReference type="InterPro" id="IPR002052">
    <property type="entry name" value="DNA_methylase_N6_adenine_CS"/>
</dbReference>
<dbReference type="PRINTS" id="PR00507">
    <property type="entry name" value="N12N6MTFRASE"/>
</dbReference>
<dbReference type="OrthoDB" id="45790at2157"/>
<evidence type="ECO:0000256" key="3">
    <source>
        <dbReference type="ARBA" id="ARBA00022679"/>
    </source>
</evidence>
<accession>A0A2H5A488</accession>
<keyword evidence="8" id="KW-0614">Plasmid</keyword>
<keyword evidence="4" id="KW-0949">S-adenosyl-L-methionine</keyword>
<protein>
    <recommendedName>
        <fullName evidence="1">site-specific DNA-methyltransferase (adenine-specific)</fullName>
        <ecNumber evidence="1">2.1.1.72</ecNumber>
    </recommendedName>
</protein>
<evidence type="ECO:0000256" key="2">
    <source>
        <dbReference type="ARBA" id="ARBA00022603"/>
    </source>
</evidence>
<dbReference type="InterPro" id="IPR050953">
    <property type="entry name" value="N4_N6_ade-DNA_methylase"/>
</dbReference>
<geneLocation type="plasmid" evidence="8 9">
    <name>pNYT2</name>
</geneLocation>
<organism evidence="8 9">
    <name type="scientific">Haloarcula taiwanensis</name>
    <dbReference type="NCBI Taxonomy" id="1932004"/>
    <lineage>
        <taxon>Archaea</taxon>
        <taxon>Methanobacteriati</taxon>
        <taxon>Methanobacteriota</taxon>
        <taxon>Stenosarchaea group</taxon>
        <taxon>Halobacteria</taxon>
        <taxon>Halobacteriales</taxon>
        <taxon>Haloarculaceae</taxon>
        <taxon>Haloarcula</taxon>
    </lineage>
</organism>
<dbReference type="PANTHER" id="PTHR33841:SF1">
    <property type="entry name" value="DNA METHYLTRANSFERASE A"/>
    <property type="match status" value="1"/>
</dbReference>
<sequence>MSSTDPSANPAHSVATEFVTDAFETEVTEDAIRDLATAVEAHVQTLRENIDSDDRLEALLRSHPGGATLVSNDSTENEDPEPLTQRALIKPLLEELGYPELAVEAGDLSEEYGQQADYSVSLRDYDEIDSERLLIEAEPLNKPLDQEAHGIGQVKDWLEKRHFAADFGIATDGVRWVLIKYDADTYSYDTLAEVNLQPLYLAAFENLTGQKVPLDEWLDDATKTIATEFLRSFGWRNFRTIAGEAREVIRERKEAITDEFYDDYVRLVFGEYDDGEETARSLVGDGVIAPESATGDDIRLFSVGLMNRLIFIKFLEDKGLVGETLLQDLVDEYESAGVPQRFYKAYLEPLFFGVLDELPDDRPDHVQQMDIYDDIPYLNGGLFRPSIEGSNGFSDRDFDVRDSVLIAIIDLLERYSFSADGGPTDLDPSVLGNVFEKTINHITTDSADTQKELGAYYTPDEITRFCAEETVQPALKERFADRMVADWGWTEEMAAGYDDVYSLIEALPATNTDVIDDLLDIVDHFRALDPACGSGHFLTSVQSEIVGIRKALYEKHDDDPANWELHKQTVVQNIYGVDIVDPAVEIAKLRLWLSIIAEVDPATVDEYDDDELALPNVVFNVRQGNSLIGYTELMETTGDGAQAQLDAWGPDSVRSKYGNIIAKVERHKQATDTKEAQQYLEEAEDLLSEYREDLDEKVLGDFREAGVEEITLEQVQAFDPFHWVLEFASVYADGGFDVIVGNPPWDQLRPSRDDYFSRYDERFRSRMPADKDATEAELLNNDSIAEGWEEYQTNIDRQMRYFTDGSAYELQTPTVAGRKDPNENNLAALFLERVFSLARDDAYISQILPGVIFSGSFAKDLRTQMLDEANIKALVEFQNRGIFDALHRQFRFGVVVFDNSGYTESLQGIFTQYDLDVLQSLEKVAVNIPRDVLTEYSREGGIFPFVSSQKEVEVLEDILSHPSLGDKIEDTWNVVPHRELDRARAADRFVEDADSGDYPVYGGKNIHQFVYDNSIFEWVDAPALWSVSEDDPENSAKFRIRERSYNSGDLKKAIYNSFGGENTSKSQKQFVNDLLDEHRGKPLSMDDVLPDFTEYRIVYRDITNATNERTMVATVLPKDIACVHTLQTFSPYVIQPEEDNLSDYPLHSAYNRAYSNQELFVIVGLFNSIPFDFLMRTKIERHLVRFKLQESQMPRLTEGDDWFEYIWRRAYQLNTYGSPFDEMRERLDEVEPVTNLEERKRLRTEIDAAAFHAYGLGRDETKFVLDDFHRVQNPRIMTDEYFEMVLEKYDELADEGPME</sequence>
<keyword evidence="9" id="KW-1185">Reference proteome</keyword>
<dbReference type="PROSITE" id="PS00092">
    <property type="entry name" value="N6_MTASE"/>
    <property type="match status" value="1"/>
</dbReference>
<proteinExistence type="predicted"/>
<dbReference type="Gene3D" id="3.40.50.150">
    <property type="entry name" value="Vaccinia Virus protein VP39"/>
    <property type="match status" value="1"/>
</dbReference>
<evidence type="ECO:0000313" key="9">
    <source>
        <dbReference type="Proteomes" id="UP000242917"/>
    </source>
</evidence>
<dbReference type="PANTHER" id="PTHR33841">
    <property type="entry name" value="DNA METHYLTRANSFERASE YEEA-RELATED"/>
    <property type="match status" value="1"/>
</dbReference>
<keyword evidence="6" id="KW-0175">Coiled coil</keyword>
<dbReference type="GO" id="GO:0006304">
    <property type="term" value="P:DNA modification"/>
    <property type="evidence" value="ECO:0007669"/>
    <property type="project" value="InterPro"/>
</dbReference>
<feature type="domain" description="Type II methyltransferase M.TaqI-like" evidence="7">
    <location>
        <begin position="572"/>
        <end position="762"/>
    </location>
</feature>
<gene>
    <name evidence="8" type="ORF">BVU17_18300</name>
</gene>